<dbReference type="EMBL" id="AMFJ01021594">
    <property type="protein sequence ID" value="EKD66848.1"/>
    <property type="molecule type" value="Genomic_DNA"/>
</dbReference>
<name>K2BDH9_9BACT</name>
<gene>
    <name evidence="1" type="ORF">ACD_49C00008G0012</name>
</gene>
<protein>
    <submittedName>
        <fullName evidence="1">Uncharacterized protein</fullName>
    </submittedName>
</protein>
<comment type="caution">
    <text evidence="1">The sequence shown here is derived from an EMBL/GenBank/DDBJ whole genome shotgun (WGS) entry which is preliminary data.</text>
</comment>
<organism evidence="1">
    <name type="scientific">uncultured bacterium</name>
    <name type="common">gcode 4</name>
    <dbReference type="NCBI Taxonomy" id="1234023"/>
    <lineage>
        <taxon>Bacteria</taxon>
        <taxon>environmental samples</taxon>
    </lineage>
</organism>
<sequence>MWTCLKIEKFPDQETITPGQIYTLRTWVSTKMCELLMSGEEKYDNLALRGMWPEAIILCDEIISKISDPQSVDFDRYLLEIWENKKTDAYDTILENLLSN</sequence>
<dbReference type="AlphaFoldDB" id="K2BDH9"/>
<evidence type="ECO:0000313" key="1">
    <source>
        <dbReference type="EMBL" id="EKD66848.1"/>
    </source>
</evidence>
<accession>K2BDH9</accession>
<reference evidence="1" key="1">
    <citation type="journal article" date="2012" name="Science">
        <title>Fermentation, hydrogen, and sulfur metabolism in multiple uncultivated bacterial phyla.</title>
        <authorList>
            <person name="Wrighton K.C."/>
            <person name="Thomas B.C."/>
            <person name="Sharon I."/>
            <person name="Miller C.S."/>
            <person name="Castelle C.J."/>
            <person name="VerBerkmoes N.C."/>
            <person name="Wilkins M.J."/>
            <person name="Hettich R.L."/>
            <person name="Lipton M.S."/>
            <person name="Williams K.H."/>
            <person name="Long P.E."/>
            <person name="Banfield J.F."/>
        </authorList>
    </citation>
    <scope>NUCLEOTIDE SEQUENCE [LARGE SCALE GENOMIC DNA]</scope>
</reference>
<proteinExistence type="predicted"/>